<organism evidence="1 2">
    <name type="scientific">Saccharothrix espanaensis (strain ATCC 51144 / DSM 44229 / JCM 9112 / NBRC 15066 / NRRL 15764)</name>
    <dbReference type="NCBI Taxonomy" id="1179773"/>
    <lineage>
        <taxon>Bacteria</taxon>
        <taxon>Bacillati</taxon>
        <taxon>Actinomycetota</taxon>
        <taxon>Actinomycetes</taxon>
        <taxon>Pseudonocardiales</taxon>
        <taxon>Pseudonocardiaceae</taxon>
        <taxon>Saccharothrix</taxon>
    </lineage>
</organism>
<sequence length="147" mass="16214">MIVTALLANGTACVASGKSECVLLIDRILGANETQWESTLSIGDVEYRKDRDGGPFPNHQLRISVDSAAGFAAINYLDNDDLKMPVANSYNPKRPPPDLSLIFNGTTGALFPRSAAILISDARRALIEWIETRQRPKCIEWMPYDGY</sequence>
<dbReference type="KEGG" id="sesp:BN6_25970"/>
<dbReference type="EMBL" id="HE804045">
    <property type="protein sequence ID" value="CCH29910.1"/>
    <property type="molecule type" value="Genomic_DNA"/>
</dbReference>
<dbReference type="InterPro" id="IPR025680">
    <property type="entry name" value="DddI"/>
</dbReference>
<keyword evidence="2" id="KW-1185">Reference proteome</keyword>
<reference evidence="1 2" key="1">
    <citation type="journal article" date="2012" name="BMC Genomics">
        <title>Complete genome sequence of Saccharothrix espanaensis DSM 44229T and comparison to the other completely sequenced Pseudonocardiaceae.</title>
        <authorList>
            <person name="Strobel T."/>
            <person name="Al-Dilaimi A."/>
            <person name="Blom J."/>
            <person name="Gessner A."/>
            <person name="Kalinowski J."/>
            <person name="Luzhetska M."/>
            <person name="Puhler A."/>
            <person name="Szczepanowski R."/>
            <person name="Bechthold A."/>
            <person name="Ruckert C."/>
        </authorList>
    </citation>
    <scope>NUCLEOTIDE SEQUENCE [LARGE SCALE GENOMIC DNA]</scope>
    <source>
        <strain evidence="2">ATCC 51144 / DSM 44229 / JCM 9112 / NBRC 15066 / NRRL 15764</strain>
    </source>
</reference>
<dbReference type="eggNOG" id="ENOG5033XP2">
    <property type="taxonomic scope" value="Bacteria"/>
</dbReference>
<dbReference type="BioCyc" id="SESP1179773:BN6_RS43570-MONOMER"/>
<evidence type="ECO:0000313" key="1">
    <source>
        <dbReference type="EMBL" id="CCH29910.1"/>
    </source>
</evidence>
<dbReference type="HOGENOM" id="CLU_1766685_0_0_11"/>
<dbReference type="Pfam" id="PF14430">
    <property type="entry name" value="Imm1"/>
    <property type="match status" value="1"/>
</dbReference>
<accession>K0JQV7</accession>
<dbReference type="STRING" id="1179773.BN6_25970"/>
<dbReference type="Proteomes" id="UP000006281">
    <property type="component" value="Chromosome"/>
</dbReference>
<dbReference type="RefSeq" id="WP_015100022.1">
    <property type="nucleotide sequence ID" value="NC_019673.1"/>
</dbReference>
<evidence type="ECO:0000313" key="2">
    <source>
        <dbReference type="Proteomes" id="UP000006281"/>
    </source>
</evidence>
<protein>
    <submittedName>
        <fullName evidence="1">Uncharacterized protein</fullName>
    </submittedName>
</protein>
<proteinExistence type="predicted"/>
<gene>
    <name evidence="1" type="ordered locus">BN6_25970</name>
</gene>
<dbReference type="AlphaFoldDB" id="K0JQV7"/>
<name>K0JQV7_SACES</name>